<evidence type="ECO:0000259" key="1">
    <source>
        <dbReference type="PROSITE" id="PS50127"/>
    </source>
</evidence>
<dbReference type="SUPFAM" id="SSF54495">
    <property type="entry name" value="UBC-like"/>
    <property type="match status" value="1"/>
</dbReference>
<dbReference type="PROSITE" id="PS50127">
    <property type="entry name" value="UBC_2"/>
    <property type="match status" value="1"/>
</dbReference>
<accession>A0A8X6HB57</accession>
<dbReference type="Pfam" id="PF00179">
    <property type="entry name" value="UQ_con"/>
    <property type="match status" value="1"/>
</dbReference>
<evidence type="ECO:0000313" key="3">
    <source>
        <dbReference type="Proteomes" id="UP000887116"/>
    </source>
</evidence>
<dbReference type="InterPro" id="IPR050113">
    <property type="entry name" value="Ub_conjugating_enzyme"/>
</dbReference>
<dbReference type="PANTHER" id="PTHR24067">
    <property type="entry name" value="UBIQUITIN-CONJUGATING ENZYME E2"/>
    <property type="match status" value="1"/>
</dbReference>
<gene>
    <name evidence="2" type="primary">UBE2N</name>
    <name evidence="2" type="ORF">TNCT_467541</name>
</gene>
<organism evidence="2 3">
    <name type="scientific">Trichonephila clavata</name>
    <name type="common">Joro spider</name>
    <name type="synonym">Nephila clavata</name>
    <dbReference type="NCBI Taxonomy" id="2740835"/>
    <lineage>
        <taxon>Eukaryota</taxon>
        <taxon>Metazoa</taxon>
        <taxon>Ecdysozoa</taxon>
        <taxon>Arthropoda</taxon>
        <taxon>Chelicerata</taxon>
        <taxon>Arachnida</taxon>
        <taxon>Araneae</taxon>
        <taxon>Araneomorphae</taxon>
        <taxon>Entelegynae</taxon>
        <taxon>Araneoidea</taxon>
        <taxon>Nephilidae</taxon>
        <taxon>Trichonephila</taxon>
    </lineage>
</organism>
<dbReference type="InterPro" id="IPR000608">
    <property type="entry name" value="UBC"/>
</dbReference>
<dbReference type="EMBL" id="BMAO01027859">
    <property type="protein sequence ID" value="GFR20128.1"/>
    <property type="molecule type" value="Genomic_DNA"/>
</dbReference>
<reference evidence="2" key="1">
    <citation type="submission" date="2020-07" db="EMBL/GenBank/DDBJ databases">
        <title>Multicomponent nature underlies the extraordinary mechanical properties of spider dragline silk.</title>
        <authorList>
            <person name="Kono N."/>
            <person name="Nakamura H."/>
            <person name="Mori M."/>
            <person name="Yoshida Y."/>
            <person name="Ohtoshi R."/>
            <person name="Malay A.D."/>
            <person name="Moran D.A.P."/>
            <person name="Tomita M."/>
            <person name="Numata K."/>
            <person name="Arakawa K."/>
        </authorList>
    </citation>
    <scope>NUCLEOTIDE SEQUENCE</scope>
</reference>
<dbReference type="Gene3D" id="3.10.110.10">
    <property type="entry name" value="Ubiquitin Conjugating Enzyme"/>
    <property type="match status" value="1"/>
</dbReference>
<dbReference type="SMART" id="SM00212">
    <property type="entry name" value="UBCc"/>
    <property type="match status" value="1"/>
</dbReference>
<evidence type="ECO:0000313" key="2">
    <source>
        <dbReference type="EMBL" id="GFR20128.1"/>
    </source>
</evidence>
<dbReference type="Proteomes" id="UP000887116">
    <property type="component" value="Unassembled WGS sequence"/>
</dbReference>
<dbReference type="InterPro" id="IPR016135">
    <property type="entry name" value="UBQ-conjugating_enzyme/RWD"/>
</dbReference>
<feature type="domain" description="UBC core" evidence="1">
    <location>
        <begin position="4"/>
        <end position="157"/>
    </location>
</feature>
<dbReference type="OrthoDB" id="6425131at2759"/>
<comment type="caution">
    <text evidence="2">The sequence shown here is derived from an EMBL/GenBank/DDBJ whole genome shotgun (WGS) entry which is preliminary data.</text>
</comment>
<sequence>MSQMTLFKLLNQYRHLEKELKKYLWLANRDIHVQQDPTDPRNFDVIIVGPKASPYEGTPFKLEMYLPEQYPTVPPIVRFVSKIKHPNIDDFGYIQNSFLGNRWIPSFGIQTTLLIVRELLRTSEGSISKEGGKFTEEGGSKVDRLEDTCLELLKMSL</sequence>
<protein>
    <submittedName>
        <fullName evidence="2">Ubiquitin-conjugating enzyme E2 N</fullName>
    </submittedName>
</protein>
<name>A0A8X6HB57_TRICU</name>
<dbReference type="AlphaFoldDB" id="A0A8X6HB57"/>
<keyword evidence="3" id="KW-1185">Reference proteome</keyword>
<proteinExistence type="predicted"/>